<proteinExistence type="predicted"/>
<dbReference type="InterPro" id="IPR007404">
    <property type="entry name" value="YdjM-like"/>
</dbReference>
<reference evidence="2 3" key="1">
    <citation type="submission" date="2016-10" db="EMBL/GenBank/DDBJ databases">
        <authorList>
            <person name="Varghese N."/>
            <person name="Submissions S."/>
        </authorList>
    </citation>
    <scope>NUCLEOTIDE SEQUENCE [LARGE SCALE GENOMIC DNA]</scope>
    <source>
        <strain evidence="2 3">CECT 8317</strain>
    </source>
</reference>
<feature type="transmembrane region" description="Helical" evidence="1">
    <location>
        <begin position="29"/>
        <end position="50"/>
    </location>
</feature>
<dbReference type="RefSeq" id="WP_088276928.1">
    <property type="nucleotide sequence ID" value="NZ_FNVE01000012.1"/>
</dbReference>
<keyword evidence="1" id="KW-0472">Membrane</keyword>
<comment type="caution">
    <text evidence="2">The sequence shown here is derived from an EMBL/GenBank/DDBJ whole genome shotgun (WGS) entry which is preliminary data.</text>
</comment>
<evidence type="ECO:0000256" key="1">
    <source>
        <dbReference type="SAM" id="Phobius"/>
    </source>
</evidence>
<sequence>MLTAHLPSGYVLSSYLLDRLRRVPAKASWLLAAGVLGGIAPDLDMFYFHFVDMGMKHHHRYPSHWPLLWFCLLAVALLWTRWRRRAAGGWLLLAFSLGGMLHVLLDTLAGDIWWLAPFVDQRYSLVTVTARYKPWWLNFVIHWVFLVELAIWGWALWRWRSRRRWMPSASGPIAGP</sequence>
<keyword evidence="3" id="KW-1185">Reference proteome</keyword>
<protein>
    <submittedName>
        <fullName evidence="2">Inner membrane protein</fullName>
    </submittedName>
</protein>
<dbReference type="Pfam" id="PF04307">
    <property type="entry name" value="YdjM"/>
    <property type="match status" value="1"/>
</dbReference>
<accession>A0AAQ1JR13</accession>
<dbReference type="AlphaFoldDB" id="A0AAQ1JR13"/>
<keyword evidence="1" id="KW-0812">Transmembrane</keyword>
<dbReference type="EMBL" id="FNVE01000012">
    <property type="protein sequence ID" value="SEG63145.1"/>
    <property type="molecule type" value="Genomic_DNA"/>
</dbReference>
<gene>
    <name evidence="2" type="ORF">SAMN05216586_11254</name>
</gene>
<keyword evidence="1" id="KW-1133">Transmembrane helix</keyword>
<evidence type="ECO:0000313" key="2">
    <source>
        <dbReference type="EMBL" id="SEG63145.1"/>
    </source>
</evidence>
<feature type="transmembrane region" description="Helical" evidence="1">
    <location>
        <begin position="91"/>
        <end position="115"/>
    </location>
</feature>
<evidence type="ECO:0000313" key="3">
    <source>
        <dbReference type="Proteomes" id="UP000243518"/>
    </source>
</evidence>
<feature type="transmembrane region" description="Helical" evidence="1">
    <location>
        <begin position="62"/>
        <end position="79"/>
    </location>
</feature>
<name>A0AAQ1JR13_9GAMM</name>
<dbReference type="Proteomes" id="UP000243518">
    <property type="component" value="Unassembled WGS sequence"/>
</dbReference>
<organism evidence="2 3">
    <name type="scientific">Halopseudomonas aestusnigri</name>
    <dbReference type="NCBI Taxonomy" id="857252"/>
    <lineage>
        <taxon>Bacteria</taxon>
        <taxon>Pseudomonadati</taxon>
        <taxon>Pseudomonadota</taxon>
        <taxon>Gammaproteobacteria</taxon>
        <taxon>Pseudomonadales</taxon>
        <taxon>Pseudomonadaceae</taxon>
        <taxon>Halopseudomonas</taxon>
    </lineage>
</organism>
<feature type="transmembrane region" description="Helical" evidence="1">
    <location>
        <begin position="135"/>
        <end position="157"/>
    </location>
</feature>